<gene>
    <name evidence="1" type="ORF">BH720_002535</name>
</gene>
<evidence type="ECO:0000313" key="1">
    <source>
        <dbReference type="EMBL" id="XPM64842.1"/>
    </source>
</evidence>
<name>A0ACD5GVF3_9CYAN</name>
<dbReference type="EMBL" id="CP182909">
    <property type="protein sequence ID" value="XPM64842.1"/>
    <property type="molecule type" value="Genomic_DNA"/>
</dbReference>
<sequence length="59" mass="6338">MGVGEEGSWELGVGGWGRKGIFDSLHTLLRLGTPLLDVQATELSQLGTKNRTTPLSTQQ</sequence>
<proteinExistence type="predicted"/>
<accession>A0ACD5GVF3</accession>
<protein>
    <submittedName>
        <fullName evidence="1">Uncharacterized protein</fullName>
    </submittedName>
</protein>
<evidence type="ECO:0000313" key="2">
    <source>
        <dbReference type="Proteomes" id="UP000095472"/>
    </source>
</evidence>
<reference evidence="1 2" key="1">
    <citation type="journal article" date="2016" name="Genome Announc.">
        <title>Draft Genome Sequence of the Thermotolerant Cyanobacterium Desertifilum sp. IPPAS B-1220.</title>
        <authorList>
            <person name="Mironov K.S."/>
            <person name="Sinetova M.A."/>
            <person name="Bolatkhan K."/>
            <person name="Zayadan B.K."/>
            <person name="Ustinova V.V."/>
            <person name="Kupriyanova E.V."/>
            <person name="Skrypnik A.N."/>
            <person name="Gogoleva N.E."/>
            <person name="Gogolev Y.V."/>
            <person name="Los D.A."/>
        </authorList>
    </citation>
    <scope>NUCLEOTIDE SEQUENCE [LARGE SCALE GENOMIC DNA]</scope>
    <source>
        <strain evidence="1 2">IPPAS B-1220</strain>
    </source>
</reference>
<dbReference type="Proteomes" id="UP000095472">
    <property type="component" value="Chromosome"/>
</dbReference>
<keyword evidence="2" id="KW-1185">Reference proteome</keyword>
<organism evidence="1 2">
    <name type="scientific">Desertifilum tharense IPPAS B-1220</name>
    <dbReference type="NCBI Taxonomy" id="1781255"/>
    <lineage>
        <taxon>Bacteria</taxon>
        <taxon>Bacillati</taxon>
        <taxon>Cyanobacteriota</taxon>
        <taxon>Cyanophyceae</taxon>
        <taxon>Desertifilales</taxon>
        <taxon>Desertifilaceae</taxon>
        <taxon>Desertifilum</taxon>
    </lineage>
</organism>